<dbReference type="GO" id="GO:0005886">
    <property type="term" value="C:plasma membrane"/>
    <property type="evidence" value="ECO:0007669"/>
    <property type="project" value="TreeGrafter"/>
</dbReference>
<feature type="transmembrane region" description="Helical" evidence="2">
    <location>
        <begin position="40"/>
        <end position="60"/>
    </location>
</feature>
<protein>
    <submittedName>
        <fullName evidence="3">DUF805 domain-containing protein</fullName>
    </submittedName>
</protein>
<accession>A0A948TEZ0</accession>
<dbReference type="AlphaFoldDB" id="A0A948TEZ0"/>
<feature type="region of interest" description="Disordered" evidence="1">
    <location>
        <begin position="191"/>
        <end position="259"/>
    </location>
</feature>
<proteinExistence type="predicted"/>
<feature type="compositionally biased region" description="Low complexity" evidence="1">
    <location>
        <begin position="230"/>
        <end position="251"/>
    </location>
</feature>
<sequence>MSSASPLSTASRTVPYLTLLRICLKDKSFHFYGRLSRRDFWLFYASTLLFVAVSVLFLWVPVVGSLIMALLVIYLVWCQSSAMVRRLHDRNYSGKWVLLPFVLLVLYFVARMPLYTLHPEQATWALTAIAILGAGSYLLLLVLCALAGQAGNNRFGTDPLDSATPAQDFINPEHLEMPVYLGDPWRKFKDKQARTQARAQDQAQAQAQSAAQHQVPVSAPAATLPPSPEARTATAVADATADTTAADAASTSKEQPPQP</sequence>
<keyword evidence="2" id="KW-1133">Transmembrane helix</keyword>
<evidence type="ECO:0000313" key="3">
    <source>
        <dbReference type="EMBL" id="MBU3843825.1"/>
    </source>
</evidence>
<feature type="transmembrane region" description="Helical" evidence="2">
    <location>
        <begin position="66"/>
        <end position="84"/>
    </location>
</feature>
<name>A0A948TEZ0_9GAMM</name>
<reference evidence="3" key="1">
    <citation type="journal article" date="2021" name="PeerJ">
        <title>Extensive microbial diversity within the chicken gut microbiome revealed by metagenomics and culture.</title>
        <authorList>
            <person name="Gilroy R."/>
            <person name="Ravi A."/>
            <person name="Getino M."/>
            <person name="Pursley I."/>
            <person name="Horton D.L."/>
            <person name="Alikhan N.F."/>
            <person name="Baker D."/>
            <person name="Gharbi K."/>
            <person name="Hall N."/>
            <person name="Watson M."/>
            <person name="Adriaenssens E.M."/>
            <person name="Foster-Nyarko E."/>
            <person name="Jarju S."/>
            <person name="Secka A."/>
            <person name="Antonio M."/>
            <person name="Oren A."/>
            <person name="Chaudhuri R.R."/>
            <person name="La Ragione R."/>
            <person name="Hildebrand F."/>
            <person name="Pallen M.J."/>
        </authorList>
    </citation>
    <scope>NUCLEOTIDE SEQUENCE</scope>
    <source>
        <strain evidence="3">378</strain>
    </source>
</reference>
<keyword evidence="2" id="KW-0812">Transmembrane</keyword>
<dbReference type="PANTHER" id="PTHR34980">
    <property type="entry name" value="INNER MEMBRANE PROTEIN-RELATED-RELATED"/>
    <property type="match status" value="1"/>
</dbReference>
<evidence type="ECO:0000256" key="1">
    <source>
        <dbReference type="SAM" id="MobiDB-lite"/>
    </source>
</evidence>
<evidence type="ECO:0000256" key="2">
    <source>
        <dbReference type="SAM" id="Phobius"/>
    </source>
</evidence>
<dbReference type="Proteomes" id="UP000733611">
    <property type="component" value="Unassembled WGS sequence"/>
</dbReference>
<feature type="transmembrane region" description="Helical" evidence="2">
    <location>
        <begin position="96"/>
        <end position="116"/>
    </location>
</feature>
<gene>
    <name evidence="3" type="ORF">H9847_02985</name>
</gene>
<comment type="caution">
    <text evidence="3">The sequence shown here is derived from an EMBL/GenBank/DDBJ whole genome shotgun (WGS) entry which is preliminary data.</text>
</comment>
<dbReference type="Pfam" id="PF05656">
    <property type="entry name" value="DUF805"/>
    <property type="match status" value="1"/>
</dbReference>
<keyword evidence="2" id="KW-0472">Membrane</keyword>
<feature type="transmembrane region" description="Helical" evidence="2">
    <location>
        <begin position="122"/>
        <end position="146"/>
    </location>
</feature>
<evidence type="ECO:0000313" key="4">
    <source>
        <dbReference type="Proteomes" id="UP000733611"/>
    </source>
</evidence>
<dbReference type="EMBL" id="JAHLFE010000057">
    <property type="protein sequence ID" value="MBU3843825.1"/>
    <property type="molecule type" value="Genomic_DNA"/>
</dbReference>
<feature type="compositionally biased region" description="Low complexity" evidence="1">
    <location>
        <begin position="194"/>
        <end position="214"/>
    </location>
</feature>
<dbReference type="InterPro" id="IPR008523">
    <property type="entry name" value="DUF805"/>
</dbReference>
<organism evidence="3 4">
    <name type="scientific">Candidatus Anaerobiospirillum pullicola</name>
    <dbReference type="NCBI Taxonomy" id="2838451"/>
    <lineage>
        <taxon>Bacteria</taxon>
        <taxon>Pseudomonadati</taxon>
        <taxon>Pseudomonadota</taxon>
        <taxon>Gammaproteobacteria</taxon>
        <taxon>Aeromonadales</taxon>
        <taxon>Succinivibrionaceae</taxon>
        <taxon>Anaerobiospirillum</taxon>
    </lineage>
</organism>
<reference evidence="3" key="2">
    <citation type="submission" date="2021-04" db="EMBL/GenBank/DDBJ databases">
        <authorList>
            <person name="Gilroy R."/>
        </authorList>
    </citation>
    <scope>NUCLEOTIDE SEQUENCE</scope>
    <source>
        <strain evidence="3">378</strain>
    </source>
</reference>